<dbReference type="Proteomes" id="UP001150569">
    <property type="component" value="Unassembled WGS sequence"/>
</dbReference>
<dbReference type="OrthoDB" id="2148946at2759"/>
<feature type="compositionally biased region" description="Low complexity" evidence="1">
    <location>
        <begin position="207"/>
        <end position="224"/>
    </location>
</feature>
<proteinExistence type="predicted"/>
<name>A0A9W8DMW0_9FUNG</name>
<dbReference type="AlphaFoldDB" id="A0A9W8DMW0"/>
<dbReference type="InterPro" id="IPR052945">
    <property type="entry name" value="Mitotic_Regulator"/>
</dbReference>
<feature type="region of interest" description="Disordered" evidence="1">
    <location>
        <begin position="1"/>
        <end position="59"/>
    </location>
</feature>
<evidence type="ECO:0000313" key="2">
    <source>
        <dbReference type="EMBL" id="KAJ1917084.1"/>
    </source>
</evidence>
<feature type="region of interest" description="Disordered" evidence="1">
    <location>
        <begin position="74"/>
        <end position="147"/>
    </location>
</feature>
<reference evidence="2" key="1">
    <citation type="submission" date="2022-07" db="EMBL/GenBank/DDBJ databases">
        <title>Phylogenomic reconstructions and comparative analyses of Kickxellomycotina fungi.</title>
        <authorList>
            <person name="Reynolds N.K."/>
            <person name="Stajich J.E."/>
            <person name="Barry K."/>
            <person name="Grigoriev I.V."/>
            <person name="Crous P."/>
            <person name="Smith M.E."/>
        </authorList>
    </citation>
    <scope>NUCLEOTIDE SEQUENCE</scope>
    <source>
        <strain evidence="2">RSA 861</strain>
    </source>
</reference>
<protein>
    <recommendedName>
        <fullName evidence="4">HCP-like protein</fullName>
    </recommendedName>
</protein>
<dbReference type="PANTHER" id="PTHR43628">
    <property type="entry name" value="ACTIVATOR OF C KINASE PROTEIN 1-RELATED"/>
    <property type="match status" value="1"/>
</dbReference>
<organism evidence="2 3">
    <name type="scientific">Tieghemiomyces parasiticus</name>
    <dbReference type="NCBI Taxonomy" id="78921"/>
    <lineage>
        <taxon>Eukaryota</taxon>
        <taxon>Fungi</taxon>
        <taxon>Fungi incertae sedis</taxon>
        <taxon>Zoopagomycota</taxon>
        <taxon>Kickxellomycotina</taxon>
        <taxon>Dimargaritomycetes</taxon>
        <taxon>Dimargaritales</taxon>
        <taxon>Dimargaritaceae</taxon>
        <taxon>Tieghemiomyces</taxon>
    </lineage>
</organism>
<dbReference type="PANTHER" id="PTHR43628:SF1">
    <property type="entry name" value="CHITIN SYNTHASE REGULATORY FACTOR 2-RELATED"/>
    <property type="match status" value="1"/>
</dbReference>
<gene>
    <name evidence="2" type="ORF">IWQ60_007887</name>
</gene>
<dbReference type="Pfam" id="PF08238">
    <property type="entry name" value="Sel1"/>
    <property type="match status" value="4"/>
</dbReference>
<feature type="region of interest" description="Disordered" evidence="1">
    <location>
        <begin position="159"/>
        <end position="233"/>
    </location>
</feature>
<evidence type="ECO:0000313" key="3">
    <source>
        <dbReference type="Proteomes" id="UP001150569"/>
    </source>
</evidence>
<dbReference type="EMBL" id="JANBPT010000556">
    <property type="protein sequence ID" value="KAJ1917084.1"/>
    <property type="molecule type" value="Genomic_DNA"/>
</dbReference>
<sequence length="433" mass="47972">MLKYFKKSKNETGLRSQIVHVDHDRSHSSLDTGIKKSPSVSHLQDYPPRPDSRDSFHAYDEYDYRTSALPATDFHGHYEAPAPAESAYSPHRQPPRPPTASPSNLRRSHLPDEANLASPRQESFDDASSYHSFQSHPADSHPWSTDQLQRHQVNRTYSAPTQVNPRHPGVAPVSSPLNPAAPLTDSNHYGRDPLASRGTPITSSLRPSSVVSAFAPQSSSSSSSHRTAPPTKEMRTAVAPLAETLKQKPEVDMNLSAEGEEYLKEAINYHEQGELEKATVYFRKAAEHQNPLGMFLFGMSLRHGWGCKANPNLAFQFLQKAAESAVFDLNHLNPMTSSAARGELAIAIYELGISFRHGWGVPKNKETAAYYFEIAANLGDADAQADLAFCYQHAAGVKKDMPKAAKYYRMAHAQGVEIFGNSWIFKSKYDNAQ</sequence>
<dbReference type="InterPro" id="IPR011990">
    <property type="entry name" value="TPR-like_helical_dom_sf"/>
</dbReference>
<feature type="compositionally biased region" description="Polar residues" evidence="1">
    <location>
        <begin position="129"/>
        <end position="147"/>
    </location>
</feature>
<dbReference type="InterPro" id="IPR006597">
    <property type="entry name" value="Sel1-like"/>
</dbReference>
<evidence type="ECO:0000256" key="1">
    <source>
        <dbReference type="SAM" id="MobiDB-lite"/>
    </source>
</evidence>
<accession>A0A9W8DMW0</accession>
<feature type="compositionally biased region" description="Low complexity" evidence="1">
    <location>
        <begin position="79"/>
        <end position="91"/>
    </location>
</feature>
<dbReference type="GO" id="GO:0032153">
    <property type="term" value="C:cell division site"/>
    <property type="evidence" value="ECO:0007669"/>
    <property type="project" value="TreeGrafter"/>
</dbReference>
<dbReference type="GO" id="GO:0010972">
    <property type="term" value="P:negative regulation of G2/M transition of mitotic cell cycle"/>
    <property type="evidence" value="ECO:0007669"/>
    <property type="project" value="TreeGrafter"/>
</dbReference>
<feature type="compositionally biased region" description="Basic and acidic residues" evidence="1">
    <location>
        <begin position="48"/>
        <end position="59"/>
    </location>
</feature>
<evidence type="ECO:0008006" key="4">
    <source>
        <dbReference type="Google" id="ProtNLM"/>
    </source>
</evidence>
<dbReference type="SMART" id="SM00671">
    <property type="entry name" value="SEL1"/>
    <property type="match status" value="4"/>
</dbReference>
<comment type="caution">
    <text evidence="2">The sequence shown here is derived from an EMBL/GenBank/DDBJ whole genome shotgun (WGS) entry which is preliminary data.</text>
</comment>
<dbReference type="SUPFAM" id="SSF81901">
    <property type="entry name" value="HCP-like"/>
    <property type="match status" value="1"/>
</dbReference>
<dbReference type="Gene3D" id="1.25.40.10">
    <property type="entry name" value="Tetratricopeptide repeat domain"/>
    <property type="match status" value="1"/>
</dbReference>
<keyword evidence="3" id="KW-1185">Reference proteome</keyword>